<evidence type="ECO:0000313" key="3">
    <source>
        <dbReference type="Proteomes" id="UP000179284"/>
    </source>
</evidence>
<dbReference type="InterPro" id="IPR000073">
    <property type="entry name" value="AB_hydrolase_1"/>
</dbReference>
<dbReference type="SUPFAM" id="SSF53474">
    <property type="entry name" value="alpha/beta-Hydrolases"/>
    <property type="match status" value="1"/>
</dbReference>
<evidence type="ECO:0000259" key="1">
    <source>
        <dbReference type="Pfam" id="PF00561"/>
    </source>
</evidence>
<dbReference type="Pfam" id="PF00561">
    <property type="entry name" value="Abhydrolase_1"/>
    <property type="match status" value="1"/>
</dbReference>
<proteinExistence type="predicted"/>
<dbReference type="InterPro" id="IPR029058">
    <property type="entry name" value="AB_hydrolase_fold"/>
</dbReference>
<dbReference type="InterPro" id="IPR052920">
    <property type="entry name" value="DNA-binding_regulatory"/>
</dbReference>
<keyword evidence="3" id="KW-1185">Reference proteome</keyword>
<dbReference type="GO" id="GO:0016787">
    <property type="term" value="F:hydrolase activity"/>
    <property type="evidence" value="ECO:0007669"/>
    <property type="project" value="UniProtKB-KW"/>
</dbReference>
<dbReference type="KEGG" id="bhu:bhn_I0009"/>
<dbReference type="PANTHER" id="PTHR43358:SF4">
    <property type="entry name" value="ALPHA_BETA HYDROLASE FOLD-1 DOMAIN-CONTAINING PROTEIN"/>
    <property type="match status" value="1"/>
</dbReference>
<keyword evidence="2" id="KW-0378">Hydrolase</keyword>
<dbReference type="Proteomes" id="UP000179284">
    <property type="component" value="Chromosome I"/>
</dbReference>
<sequence length="308" mass="34595">MSKKNAFVKLGIFSALFGGAFAFSNYIYKISTVPHQHTDDDKDFDEQITEGRHFVRNHPDRQDMFIDSIDQLKLHASYIPASENSHKYAIVIHGVWDNHESNGIYARHYLEKGINCLLPDLRGFGKSEGKYIGYGLDDRLDILEWIYWIIKRDPEAKILLHGMSMGAATTLMTTGEHLPENVKAAIADSAYATLREQFAATYKSFKGSFIPTPIALALSRIIIYLRAGYDINDASPIKAVAKSETPTLFIHGDDDSFIDPHMCSRLYEAASCPKQYCMILGAGHIEGVVKDPDNYWGKIASFLAKTDF</sequence>
<evidence type="ECO:0000313" key="2">
    <source>
        <dbReference type="EMBL" id="AOZ95045.1"/>
    </source>
</evidence>
<organism evidence="2 3">
    <name type="scientific">Butyrivibrio hungatei</name>
    <dbReference type="NCBI Taxonomy" id="185008"/>
    <lineage>
        <taxon>Bacteria</taxon>
        <taxon>Bacillati</taxon>
        <taxon>Bacillota</taxon>
        <taxon>Clostridia</taxon>
        <taxon>Lachnospirales</taxon>
        <taxon>Lachnospiraceae</taxon>
        <taxon>Butyrivibrio</taxon>
    </lineage>
</organism>
<name>A0A1D9NYQ8_9FIRM</name>
<dbReference type="OrthoDB" id="9776685at2"/>
<dbReference type="RefSeq" id="WP_071174870.1">
    <property type="nucleotide sequence ID" value="NZ_CP017831.1"/>
</dbReference>
<dbReference type="EMBL" id="CP017831">
    <property type="protein sequence ID" value="AOZ95045.1"/>
    <property type="molecule type" value="Genomic_DNA"/>
</dbReference>
<accession>A0A1D9NYQ8</accession>
<dbReference type="AlphaFoldDB" id="A0A1D9NYQ8"/>
<dbReference type="Gene3D" id="3.40.50.1820">
    <property type="entry name" value="alpha/beta hydrolase"/>
    <property type="match status" value="1"/>
</dbReference>
<reference evidence="3" key="1">
    <citation type="submission" date="2016-10" db="EMBL/GenBank/DDBJ databases">
        <title>The complete genome sequence of the rumen bacterium Butyrivibrio hungatei MB2003.</title>
        <authorList>
            <person name="Palevich N."/>
            <person name="Kelly W.J."/>
            <person name="Leahy S.C."/>
            <person name="Altermann E."/>
            <person name="Rakonjac J."/>
            <person name="Attwood G.T."/>
        </authorList>
    </citation>
    <scope>NUCLEOTIDE SEQUENCE [LARGE SCALE GENOMIC DNA]</scope>
    <source>
        <strain evidence="3">MB2003</strain>
    </source>
</reference>
<dbReference type="PANTHER" id="PTHR43358">
    <property type="entry name" value="ALPHA/BETA-HYDROLASE"/>
    <property type="match status" value="1"/>
</dbReference>
<protein>
    <submittedName>
        <fullName evidence="2">Alpha/beta hydrolase family protein</fullName>
    </submittedName>
</protein>
<feature type="domain" description="AB hydrolase-1" evidence="1">
    <location>
        <begin position="90"/>
        <end position="205"/>
    </location>
</feature>
<gene>
    <name evidence="2" type="ORF">bhn_I0009</name>
</gene>